<reference evidence="1 2" key="1">
    <citation type="submission" date="2015-12" db="EMBL/GenBank/DDBJ databases">
        <title>Complete genome of Lacimicrobium alkaliphilum KCTC 32984.</title>
        <authorList>
            <person name="Kim S.-G."/>
            <person name="Lee Y.-J."/>
        </authorList>
    </citation>
    <scope>NUCLEOTIDE SEQUENCE [LARGE SCALE GENOMIC DNA]</scope>
    <source>
        <strain evidence="1 2">YelD216</strain>
    </source>
</reference>
<evidence type="ECO:0008006" key="3">
    <source>
        <dbReference type="Google" id="ProtNLM"/>
    </source>
</evidence>
<sequence length="150" mass="16889">MIGHSYLVVANRNKAKIFELKDYASSMSEVESLENPRGKEQEQDLVTDRPGAISAPSNRVQGVDAMTGADQTAHDLNEFASRVAKKLDEKRRAGKTYHFNIIAEPQFLGALRKKIDKQTEKLVRTTVNKDLINASNEDLLKYMKEAERPV</sequence>
<accession>A0A0U3A7U4</accession>
<keyword evidence="2" id="KW-1185">Reference proteome</keyword>
<proteinExistence type="predicted"/>
<dbReference type="KEGG" id="lal:AT746_01505"/>
<dbReference type="Proteomes" id="UP000068447">
    <property type="component" value="Chromosome"/>
</dbReference>
<evidence type="ECO:0000313" key="1">
    <source>
        <dbReference type="EMBL" id="ALS97086.1"/>
    </source>
</evidence>
<dbReference type="InterPro" id="IPR019291">
    <property type="entry name" value="Host_attachment_protein"/>
</dbReference>
<dbReference type="STRING" id="1526571.AT746_01505"/>
<protein>
    <recommendedName>
        <fullName evidence="3">Host attachment protein</fullName>
    </recommendedName>
</protein>
<organism evidence="1 2">
    <name type="scientific">Lacimicrobium alkaliphilum</name>
    <dbReference type="NCBI Taxonomy" id="1526571"/>
    <lineage>
        <taxon>Bacteria</taxon>
        <taxon>Pseudomonadati</taxon>
        <taxon>Pseudomonadota</taxon>
        <taxon>Gammaproteobacteria</taxon>
        <taxon>Alteromonadales</taxon>
        <taxon>Alteromonadaceae</taxon>
        <taxon>Lacimicrobium</taxon>
    </lineage>
</organism>
<gene>
    <name evidence="1" type="ORF">AT746_01505</name>
</gene>
<name>A0A0U3A7U4_9ALTE</name>
<evidence type="ECO:0000313" key="2">
    <source>
        <dbReference type="Proteomes" id="UP000068447"/>
    </source>
</evidence>
<dbReference type="EMBL" id="CP013650">
    <property type="protein sequence ID" value="ALS97086.1"/>
    <property type="molecule type" value="Genomic_DNA"/>
</dbReference>
<dbReference type="AlphaFoldDB" id="A0A0U3A7U4"/>
<dbReference type="RefSeq" id="WP_062475476.1">
    <property type="nucleotide sequence ID" value="NZ_CP013650.1"/>
</dbReference>
<dbReference type="OrthoDB" id="329419at2"/>
<dbReference type="Pfam" id="PF10116">
    <property type="entry name" value="Host_attach"/>
    <property type="match status" value="1"/>
</dbReference>